<organism evidence="2 3">
    <name type="scientific">Bowmanella pacifica</name>
    <dbReference type="NCBI Taxonomy" id="502051"/>
    <lineage>
        <taxon>Bacteria</taxon>
        <taxon>Pseudomonadati</taxon>
        <taxon>Pseudomonadota</taxon>
        <taxon>Gammaproteobacteria</taxon>
        <taxon>Alteromonadales</taxon>
        <taxon>Alteromonadaceae</taxon>
        <taxon>Bowmanella</taxon>
    </lineage>
</organism>
<comment type="caution">
    <text evidence="2">The sequence shown here is derived from an EMBL/GenBank/DDBJ whole genome shotgun (WGS) entry which is preliminary data.</text>
</comment>
<reference evidence="2" key="2">
    <citation type="submission" date="2020-09" db="EMBL/GenBank/DDBJ databases">
        <authorList>
            <person name="Sun Q."/>
            <person name="Zhou Y."/>
        </authorList>
    </citation>
    <scope>NUCLEOTIDE SEQUENCE</scope>
    <source>
        <strain evidence="2">CGMCC 1.7086</strain>
    </source>
</reference>
<reference evidence="2" key="1">
    <citation type="journal article" date="2014" name="Int. J. Syst. Evol. Microbiol.">
        <title>Complete genome sequence of Corynebacterium casei LMG S-19264T (=DSM 44701T), isolated from a smear-ripened cheese.</title>
        <authorList>
            <consortium name="US DOE Joint Genome Institute (JGI-PGF)"/>
            <person name="Walter F."/>
            <person name="Albersmeier A."/>
            <person name="Kalinowski J."/>
            <person name="Ruckert C."/>
        </authorList>
    </citation>
    <scope>NUCLEOTIDE SEQUENCE</scope>
    <source>
        <strain evidence="2">CGMCC 1.7086</strain>
    </source>
</reference>
<dbReference type="EMBL" id="BMLS01000004">
    <property type="protein sequence ID" value="GGO71123.1"/>
    <property type="molecule type" value="Genomic_DNA"/>
</dbReference>
<evidence type="ECO:0000313" key="3">
    <source>
        <dbReference type="Proteomes" id="UP000606935"/>
    </source>
</evidence>
<protein>
    <submittedName>
        <fullName evidence="2">Uncharacterized protein</fullName>
    </submittedName>
</protein>
<name>A0A917Z049_9ALTE</name>
<feature type="compositionally biased region" description="Polar residues" evidence="1">
    <location>
        <begin position="30"/>
        <end position="54"/>
    </location>
</feature>
<gene>
    <name evidence="2" type="ORF">GCM10010982_26190</name>
</gene>
<dbReference type="Proteomes" id="UP000606935">
    <property type="component" value="Unassembled WGS sequence"/>
</dbReference>
<proteinExistence type="predicted"/>
<keyword evidence="3" id="KW-1185">Reference proteome</keyword>
<evidence type="ECO:0000313" key="2">
    <source>
        <dbReference type="EMBL" id="GGO71123.1"/>
    </source>
</evidence>
<evidence type="ECO:0000256" key="1">
    <source>
        <dbReference type="SAM" id="MobiDB-lite"/>
    </source>
</evidence>
<sequence length="54" mass="6207">MYLANDTVLNKKMNEFPRIVPEKCRETKPTTRQHCPATTLSQIGDDQKTITNKT</sequence>
<dbReference type="AlphaFoldDB" id="A0A917Z049"/>
<accession>A0A917Z049</accession>
<feature type="region of interest" description="Disordered" evidence="1">
    <location>
        <begin position="27"/>
        <end position="54"/>
    </location>
</feature>